<organism evidence="2 3">
    <name type="scientific">Pseudoalteromonas fenneropenaei</name>
    <dbReference type="NCBI Taxonomy" id="1737459"/>
    <lineage>
        <taxon>Bacteria</taxon>
        <taxon>Pseudomonadati</taxon>
        <taxon>Pseudomonadota</taxon>
        <taxon>Gammaproteobacteria</taxon>
        <taxon>Alteromonadales</taxon>
        <taxon>Pseudoalteromonadaceae</taxon>
        <taxon>Pseudoalteromonas</taxon>
    </lineage>
</organism>
<dbReference type="PANTHER" id="PTHR22603:SF66">
    <property type="entry name" value="ETHANOLAMINE KINASE"/>
    <property type="match status" value="1"/>
</dbReference>
<dbReference type="RefSeq" id="WP_377125074.1">
    <property type="nucleotide sequence ID" value="NZ_JBHRSD010000023.1"/>
</dbReference>
<dbReference type="InterPro" id="IPR011009">
    <property type="entry name" value="Kinase-like_dom_sf"/>
</dbReference>
<proteinExistence type="predicted"/>
<evidence type="ECO:0000313" key="3">
    <source>
        <dbReference type="Proteomes" id="UP001595453"/>
    </source>
</evidence>
<dbReference type="Gene3D" id="3.90.1200.10">
    <property type="match status" value="1"/>
</dbReference>
<dbReference type="Proteomes" id="UP001595453">
    <property type="component" value="Unassembled WGS sequence"/>
</dbReference>
<feature type="domain" description="Aminoglycoside phosphotransferase" evidence="1">
    <location>
        <begin position="28"/>
        <end position="222"/>
    </location>
</feature>
<sequence length="266" mass="30304">MNSELAAAAQKLLCSAAPQYHPDMNLTLEKLARGLSNDNYLLSTSSQLFLLKRYREAFPAKALQAQQQLAGLALTTAPLVWCEEDKLALFEYWRGEIYQGRDWQVLIMMLRTLHQHQADNRAGVVMDLSALLASLTHVEQLIASAKRGQLAERLRTYPSTLGFCHNDLVIENILFDGEDFRLIDFEFAGYNDIYFDFAALTVSLALQRVEAEAMLSHYFATAAYQQLNMEKLTDYRQAYLLLCVDWYSKRGHKGIAADLTAQLYTW</sequence>
<accession>A0ABV7CLU5</accession>
<keyword evidence="3" id="KW-1185">Reference proteome</keyword>
<dbReference type="InterPro" id="IPR002575">
    <property type="entry name" value="Aminoglycoside_PTrfase"/>
</dbReference>
<dbReference type="SUPFAM" id="SSF56112">
    <property type="entry name" value="Protein kinase-like (PK-like)"/>
    <property type="match status" value="1"/>
</dbReference>
<reference evidence="3" key="1">
    <citation type="journal article" date="2019" name="Int. J. Syst. Evol. Microbiol.">
        <title>The Global Catalogue of Microorganisms (GCM) 10K type strain sequencing project: providing services to taxonomists for standard genome sequencing and annotation.</title>
        <authorList>
            <consortium name="The Broad Institute Genomics Platform"/>
            <consortium name="The Broad Institute Genome Sequencing Center for Infectious Disease"/>
            <person name="Wu L."/>
            <person name="Ma J."/>
        </authorList>
    </citation>
    <scope>NUCLEOTIDE SEQUENCE [LARGE SCALE GENOMIC DNA]</scope>
    <source>
        <strain evidence="3">KCTC 42730</strain>
    </source>
</reference>
<dbReference type="Pfam" id="PF01636">
    <property type="entry name" value="APH"/>
    <property type="match status" value="1"/>
</dbReference>
<evidence type="ECO:0000259" key="1">
    <source>
        <dbReference type="Pfam" id="PF01636"/>
    </source>
</evidence>
<protein>
    <submittedName>
        <fullName evidence="2">Phosphotransferase</fullName>
    </submittedName>
</protein>
<evidence type="ECO:0000313" key="2">
    <source>
        <dbReference type="EMBL" id="MFC3033515.1"/>
    </source>
</evidence>
<dbReference type="EMBL" id="JBHRSD010000023">
    <property type="protein sequence ID" value="MFC3033515.1"/>
    <property type="molecule type" value="Genomic_DNA"/>
</dbReference>
<name>A0ABV7CLU5_9GAMM</name>
<dbReference type="PANTHER" id="PTHR22603">
    <property type="entry name" value="CHOLINE/ETHANOALAMINE KINASE"/>
    <property type="match status" value="1"/>
</dbReference>
<comment type="caution">
    <text evidence="2">The sequence shown here is derived from an EMBL/GenBank/DDBJ whole genome shotgun (WGS) entry which is preliminary data.</text>
</comment>
<gene>
    <name evidence="2" type="ORF">ACFOEE_13390</name>
</gene>